<evidence type="ECO:0000313" key="3">
    <source>
        <dbReference type="EMBL" id="CUR33992.1"/>
    </source>
</evidence>
<evidence type="ECO:0000313" key="4">
    <source>
        <dbReference type="Proteomes" id="UP000184315"/>
    </source>
</evidence>
<feature type="domain" description="Cyanovirin-N" evidence="2">
    <location>
        <begin position="34"/>
        <end position="132"/>
    </location>
</feature>
<reference evidence="4" key="1">
    <citation type="submission" date="2015-10" db="EMBL/GenBank/DDBJ databases">
        <authorList>
            <person name="Regsiter A."/>
            <person name="william w."/>
        </authorList>
    </citation>
    <scope>NUCLEOTIDE SEQUENCE [LARGE SCALE GENOMIC DNA]</scope>
</reference>
<dbReference type="Proteomes" id="UP000184315">
    <property type="component" value="Unassembled WGS sequence"/>
</dbReference>
<proteinExistence type="predicted"/>
<dbReference type="SUPFAM" id="SSF51322">
    <property type="entry name" value="Cyanovirin-N"/>
    <property type="match status" value="1"/>
</dbReference>
<dbReference type="Pfam" id="PF08881">
    <property type="entry name" value="CVNH"/>
    <property type="match status" value="1"/>
</dbReference>
<evidence type="ECO:0000256" key="1">
    <source>
        <dbReference type="SAM" id="SignalP"/>
    </source>
</evidence>
<feature type="chain" id="PRO_5013244221" evidence="1">
    <location>
        <begin position="31"/>
        <end position="187"/>
    </location>
</feature>
<dbReference type="InterPro" id="IPR036673">
    <property type="entry name" value="Cyanovirin-N_sf"/>
</dbReference>
<evidence type="ECO:0000259" key="2">
    <source>
        <dbReference type="SMART" id="SM01111"/>
    </source>
</evidence>
<keyword evidence="4" id="KW-1185">Reference proteome</keyword>
<dbReference type="EMBL" id="CZDF01000170">
    <property type="protein sequence ID" value="CUR33992.1"/>
    <property type="molecule type" value="Genomic_DNA"/>
</dbReference>
<feature type="signal peptide" evidence="1">
    <location>
        <begin position="1"/>
        <end position="30"/>
    </location>
</feature>
<dbReference type="SMART" id="SM01111">
    <property type="entry name" value="CVNH"/>
    <property type="match status" value="1"/>
</dbReference>
<gene>
    <name evidence="3" type="ORF">PL9214630012</name>
</gene>
<name>A0A1J1LN70_9CYAN</name>
<dbReference type="Gene3D" id="2.30.60.10">
    <property type="entry name" value="Cyanovirin-N"/>
    <property type="match status" value="1"/>
</dbReference>
<dbReference type="RefSeq" id="WP_072720509.1">
    <property type="nucleotide sequence ID" value="NZ_LN889811.1"/>
</dbReference>
<sequence>MNLNRWIKAISVLIFVFSLALITSPLSANAASSSYQLTCEDIDIYGSVLEATCRRRDQSLNQTDLLLKGIENIDGTLKVTSSWRPANFDQSCDDISIRGDVISARCRTRAGYYVSTSLRLTGIENIDGELQYTSEPTDEPVAFNEAEANEDVERIISEMRADQEFRSHFDNDQEFEDYLNRFRESWN</sequence>
<organism evidence="3 4">
    <name type="scientific">Planktothrix tepida PCC 9214</name>
    <dbReference type="NCBI Taxonomy" id="671072"/>
    <lineage>
        <taxon>Bacteria</taxon>
        <taxon>Bacillati</taxon>
        <taxon>Cyanobacteriota</taxon>
        <taxon>Cyanophyceae</taxon>
        <taxon>Oscillatoriophycideae</taxon>
        <taxon>Oscillatoriales</taxon>
        <taxon>Microcoleaceae</taxon>
        <taxon>Planktothrix</taxon>
    </lineage>
</organism>
<accession>A0A1J1LN70</accession>
<keyword evidence="1" id="KW-0732">Signal</keyword>
<dbReference type="AlphaFoldDB" id="A0A1J1LN70"/>
<protein>
    <submittedName>
        <fullName evidence="3">Cyanovirin-N (Modular protein)</fullName>
    </submittedName>
</protein>
<dbReference type="InterPro" id="IPR011058">
    <property type="entry name" value="Cyanovirin-N"/>
</dbReference>